<organism evidence="3 4">
    <name type="scientific">Nocardioides acrostichi</name>
    <dbReference type="NCBI Taxonomy" id="2784339"/>
    <lineage>
        <taxon>Bacteria</taxon>
        <taxon>Bacillati</taxon>
        <taxon>Actinomycetota</taxon>
        <taxon>Actinomycetes</taxon>
        <taxon>Propionibacteriales</taxon>
        <taxon>Nocardioidaceae</taxon>
        <taxon>Nocardioides</taxon>
    </lineage>
</organism>
<comment type="caution">
    <text evidence="3">The sequence shown here is derived from an EMBL/GenBank/DDBJ whole genome shotgun (WGS) entry which is preliminary data.</text>
</comment>
<dbReference type="PANTHER" id="PTHR43767:SF7">
    <property type="entry name" value="MEDIUM_LONG-CHAIN-FATTY-ACID--COA LIGASE FADD8"/>
    <property type="match status" value="1"/>
</dbReference>
<proteinExistence type="predicted"/>
<dbReference type="Gene3D" id="3.30.300.30">
    <property type="match status" value="1"/>
</dbReference>
<name>A0A930YB43_9ACTN</name>
<feature type="domain" description="AMP-dependent synthetase/ligase" evidence="1">
    <location>
        <begin position="18"/>
        <end position="384"/>
    </location>
</feature>
<dbReference type="Pfam" id="PF00501">
    <property type="entry name" value="AMP-binding"/>
    <property type="match status" value="1"/>
</dbReference>
<evidence type="ECO:0000313" key="3">
    <source>
        <dbReference type="EMBL" id="MBF4162068.1"/>
    </source>
</evidence>
<dbReference type="Gene3D" id="3.40.50.12780">
    <property type="entry name" value="N-terminal domain of ligase-like"/>
    <property type="match status" value="1"/>
</dbReference>
<dbReference type="InterPro" id="IPR045851">
    <property type="entry name" value="AMP-bd_C_sf"/>
</dbReference>
<dbReference type="GO" id="GO:0016877">
    <property type="term" value="F:ligase activity, forming carbon-sulfur bonds"/>
    <property type="evidence" value="ECO:0007669"/>
    <property type="project" value="UniProtKB-ARBA"/>
</dbReference>
<evidence type="ECO:0000313" key="4">
    <source>
        <dbReference type="Proteomes" id="UP000656804"/>
    </source>
</evidence>
<dbReference type="RefSeq" id="WP_194503326.1">
    <property type="nucleotide sequence ID" value="NZ_JADIVZ010000004.1"/>
</dbReference>
<dbReference type="InterPro" id="IPR025110">
    <property type="entry name" value="AMP-bd_C"/>
</dbReference>
<reference evidence="3" key="1">
    <citation type="submission" date="2020-11" db="EMBL/GenBank/DDBJ databases">
        <title>Nocardioides sp. CBS4Y-1, whole genome shotgun sequence.</title>
        <authorList>
            <person name="Tuo L."/>
        </authorList>
    </citation>
    <scope>NUCLEOTIDE SEQUENCE</scope>
    <source>
        <strain evidence="3">CBS4Y-1</strain>
    </source>
</reference>
<dbReference type="NCBIfam" id="NF004838">
    <property type="entry name" value="PRK06188.1"/>
    <property type="match status" value="1"/>
</dbReference>
<dbReference type="AlphaFoldDB" id="A0A930YB43"/>
<evidence type="ECO:0000259" key="1">
    <source>
        <dbReference type="Pfam" id="PF00501"/>
    </source>
</evidence>
<evidence type="ECO:0000259" key="2">
    <source>
        <dbReference type="Pfam" id="PF13193"/>
    </source>
</evidence>
<dbReference type="SUPFAM" id="SSF56801">
    <property type="entry name" value="Acetyl-CoA synthetase-like"/>
    <property type="match status" value="1"/>
</dbReference>
<gene>
    <name evidence="3" type="ORF">ISG29_10220</name>
</gene>
<dbReference type="EMBL" id="JADIVZ010000004">
    <property type="protein sequence ID" value="MBF4162068.1"/>
    <property type="molecule type" value="Genomic_DNA"/>
</dbReference>
<keyword evidence="4" id="KW-1185">Reference proteome</keyword>
<dbReference type="Pfam" id="PF13193">
    <property type="entry name" value="AMP-binding_C"/>
    <property type="match status" value="1"/>
</dbReference>
<accession>A0A930YB43</accession>
<dbReference type="InterPro" id="IPR020845">
    <property type="entry name" value="AMP-binding_CS"/>
</dbReference>
<dbReference type="PROSITE" id="PS00455">
    <property type="entry name" value="AMP_BINDING"/>
    <property type="match status" value="1"/>
</dbReference>
<feature type="domain" description="AMP-binding enzyme C-terminal" evidence="2">
    <location>
        <begin position="434"/>
        <end position="512"/>
    </location>
</feature>
<protein>
    <submittedName>
        <fullName evidence="3">AMP-binding protein</fullName>
    </submittedName>
</protein>
<dbReference type="InterPro" id="IPR000873">
    <property type="entry name" value="AMP-dep_synth/lig_dom"/>
</dbReference>
<dbReference type="InterPro" id="IPR050237">
    <property type="entry name" value="ATP-dep_AMP-bd_enzyme"/>
</dbReference>
<sequence length="530" mass="57311">MSDDMRTGTHNGHLMAAALRRHRDKPVMFLGDTTLTGGQTAERISQYVQAFEALGAGRGTSGALLALNRPEVLYILGAGQTQGYRRTSLHPLGSLDDHAYVINDAEITALTIDPNPMFVERALGLLEKCPKLTQVLTIGPVPDALAHVAVDLDAKAAEFEPQPLEAVVLPPDHIVSITYTGGTTGKPKGVIGTAQAMNTMTQVQLAEWEWPEEPRFLMCTPLSHAGAAFFAPTVIKGGSLFVLPKFDPAEVLRTIEEQQITATMLVPSMLYALMDHPDSTTRDLSSLETVYYGASAINPVRLKEAIERFGPIFAQYYGQSEAPMAIAYFAKKDHVGGGDERLASCGRPSAFVRTALLDEDGHRVAVGEPGEICVAGPLLAGGYWNLPEPTAETFRDGWMHTGDIAREDADGFWYIVDRTKDMIVTGGFNVFPREVEDVVAQHPAIAQVGVIGTPHEKFGESVTAIVVMRAGQELTDEVIAEIQQMVKEKKGSVQSPKQVIATDALPLTGLGKPDKKALRARFWTGDRAVG</sequence>
<dbReference type="PANTHER" id="PTHR43767">
    <property type="entry name" value="LONG-CHAIN-FATTY-ACID--COA LIGASE"/>
    <property type="match status" value="1"/>
</dbReference>
<dbReference type="Proteomes" id="UP000656804">
    <property type="component" value="Unassembled WGS sequence"/>
</dbReference>
<dbReference type="InterPro" id="IPR042099">
    <property type="entry name" value="ANL_N_sf"/>
</dbReference>